<dbReference type="AlphaFoldDB" id="A0A969PWZ7"/>
<name>A0A969PWZ7_9BACI</name>
<keyword evidence="2" id="KW-1185">Reference proteome</keyword>
<dbReference type="EMBL" id="JAATHJ010000006">
    <property type="protein sequence ID" value="NJP37172.1"/>
    <property type="molecule type" value="Genomic_DNA"/>
</dbReference>
<evidence type="ECO:0000313" key="1">
    <source>
        <dbReference type="EMBL" id="NJP37172.1"/>
    </source>
</evidence>
<dbReference type="Proteomes" id="UP000752012">
    <property type="component" value="Unassembled WGS sequence"/>
</dbReference>
<gene>
    <name evidence="1" type="ORF">HCN83_06165</name>
</gene>
<evidence type="ECO:0000313" key="2">
    <source>
        <dbReference type="Proteomes" id="UP000752012"/>
    </source>
</evidence>
<sequence>MKEKVDETFRKIQTWLTGSENEQIAYFFRNDEPAYQELIRLMDRCARNGWDHDKSFMLDFADEDDRVAAEWIYLQAVAYRRSYVSV</sequence>
<reference evidence="1 2" key="1">
    <citation type="submission" date="2020-03" db="EMBL/GenBank/DDBJ databases">
        <title>Assessment of the enzymatic potential of alkaline-tolerant lipase obtained from Bacillus luteus H11 (technogenic soil) for the bioremediation of saline soils contaminated with petroleum substances.</title>
        <authorList>
            <person name="Kalwasinska A."/>
        </authorList>
    </citation>
    <scope>NUCLEOTIDE SEQUENCE [LARGE SCALE GENOMIC DNA]</scope>
    <source>
        <strain evidence="1 2">H11</strain>
    </source>
</reference>
<organism evidence="1 2">
    <name type="scientific">Alkalicoccus luteus</name>
    <dbReference type="NCBI Taxonomy" id="1237094"/>
    <lineage>
        <taxon>Bacteria</taxon>
        <taxon>Bacillati</taxon>
        <taxon>Bacillota</taxon>
        <taxon>Bacilli</taxon>
        <taxon>Bacillales</taxon>
        <taxon>Bacillaceae</taxon>
        <taxon>Alkalicoccus</taxon>
    </lineage>
</organism>
<dbReference type="RefSeq" id="WP_168005524.1">
    <property type="nucleotide sequence ID" value="NZ_JAATHJ010000006.1"/>
</dbReference>
<accession>A0A969PWZ7</accession>
<comment type="caution">
    <text evidence="1">The sequence shown here is derived from an EMBL/GenBank/DDBJ whole genome shotgun (WGS) entry which is preliminary data.</text>
</comment>
<protein>
    <submittedName>
        <fullName evidence="1">Uncharacterized protein</fullName>
    </submittedName>
</protein>
<proteinExistence type="predicted"/>